<feature type="region of interest" description="Disordered" evidence="1">
    <location>
        <begin position="1"/>
        <end position="29"/>
    </location>
</feature>
<comment type="caution">
    <text evidence="2">The sequence shown here is derived from an EMBL/GenBank/DDBJ whole genome shotgun (WGS) entry which is preliminary data.</text>
</comment>
<gene>
    <name evidence="2" type="ORF">GCM10010508_47230</name>
</gene>
<evidence type="ECO:0000256" key="1">
    <source>
        <dbReference type="SAM" id="MobiDB-lite"/>
    </source>
</evidence>
<name>A0A919CWW1_9ACTN</name>
<dbReference type="EMBL" id="BMVF01000013">
    <property type="protein sequence ID" value="GHD92833.1"/>
    <property type="molecule type" value="Genomic_DNA"/>
</dbReference>
<evidence type="ECO:0000313" key="3">
    <source>
        <dbReference type="Proteomes" id="UP000608955"/>
    </source>
</evidence>
<feature type="compositionally biased region" description="Basic and acidic residues" evidence="1">
    <location>
        <begin position="1"/>
        <end position="12"/>
    </location>
</feature>
<protein>
    <submittedName>
        <fullName evidence="2">Uncharacterized protein</fullName>
    </submittedName>
</protein>
<dbReference type="AlphaFoldDB" id="A0A919CWW1"/>
<dbReference type="InterPro" id="IPR038282">
    <property type="entry name" value="DUF2267_sf"/>
</dbReference>
<organism evidence="2 3">
    <name type="scientific">Streptomyces naganishii JCM 4654</name>
    <dbReference type="NCBI Taxonomy" id="1306179"/>
    <lineage>
        <taxon>Bacteria</taxon>
        <taxon>Bacillati</taxon>
        <taxon>Actinomycetota</taxon>
        <taxon>Actinomycetes</taxon>
        <taxon>Kitasatosporales</taxon>
        <taxon>Streptomycetaceae</taxon>
        <taxon>Streptomyces</taxon>
    </lineage>
</organism>
<reference evidence="2" key="2">
    <citation type="submission" date="2020-09" db="EMBL/GenBank/DDBJ databases">
        <authorList>
            <person name="Sun Q."/>
            <person name="Ohkuma M."/>
        </authorList>
    </citation>
    <scope>NUCLEOTIDE SEQUENCE</scope>
    <source>
        <strain evidence="2">JCM 4654</strain>
    </source>
</reference>
<dbReference type="Gene3D" id="1.10.490.110">
    <property type="entry name" value="Uncharacterized conserved protein DUF2267"/>
    <property type="match status" value="1"/>
</dbReference>
<reference evidence="2" key="1">
    <citation type="journal article" date="2014" name="Int. J. Syst. Evol. Microbiol.">
        <title>Complete genome sequence of Corynebacterium casei LMG S-19264T (=DSM 44701T), isolated from a smear-ripened cheese.</title>
        <authorList>
            <consortium name="US DOE Joint Genome Institute (JGI-PGF)"/>
            <person name="Walter F."/>
            <person name="Albersmeier A."/>
            <person name="Kalinowski J."/>
            <person name="Ruckert C."/>
        </authorList>
    </citation>
    <scope>NUCLEOTIDE SEQUENCE</scope>
    <source>
        <strain evidence="2">JCM 4654</strain>
    </source>
</reference>
<evidence type="ECO:0000313" key="2">
    <source>
        <dbReference type="EMBL" id="GHD92833.1"/>
    </source>
</evidence>
<proteinExistence type="predicted"/>
<keyword evidence="3" id="KW-1185">Reference proteome</keyword>
<dbReference type="Proteomes" id="UP000608955">
    <property type="component" value="Unassembled WGS sequence"/>
</dbReference>
<accession>A0A919CWW1</accession>
<sequence>MLLQDRHPDSGPREQQPQHHPRRPGTDYAARRTLRHAPLLPLVRLPLPDSTEHHIATVRTVLEVLERHVSEGEWDHLKSGLPNSLASVLP</sequence>